<name>B8FNE4_DESAL</name>
<keyword evidence="3" id="KW-1185">Reference proteome</keyword>
<dbReference type="KEGG" id="dal:Dalk_4434"/>
<evidence type="ECO:0000313" key="3">
    <source>
        <dbReference type="Proteomes" id="UP000000739"/>
    </source>
</evidence>
<dbReference type="PANTHER" id="PTHR36573:SF1">
    <property type="entry name" value="INTERMEMBRANE PHOSPHOLIPID TRANSPORT SYSTEM BINDING PROTEIN MLAC"/>
    <property type="match status" value="1"/>
</dbReference>
<accession>B8FNE4</accession>
<dbReference type="PANTHER" id="PTHR36573">
    <property type="entry name" value="INTERMEMBRANE PHOSPHOLIPID TRANSPORT SYSTEM BINDING PROTEIN MLAC"/>
    <property type="match status" value="1"/>
</dbReference>
<sequence>MKKFIAAILCLFLFSAPALAADPALEAVKAPLDKAMAVLNDPQFKDGQNAEKQRELLWDCIEEVFNFVEVAKRSVGRNWKKFTPEERKDFTDIFSRVLGDAYLSRIQTGYEGDTIDYLGVEAGSKDDKAVVQTVIQRPGMQIPVDYSMLNKKGKWEVYDVKIEGISLVKNYRSQFDKKLMNMKPADLIQELKEKKLSE</sequence>
<dbReference type="eggNOG" id="COG2854">
    <property type="taxonomic scope" value="Bacteria"/>
</dbReference>
<dbReference type="PIRSF" id="PIRSF004649">
    <property type="entry name" value="MlaC"/>
    <property type="match status" value="1"/>
</dbReference>
<proteinExistence type="predicted"/>
<organism evidence="2 3">
    <name type="scientific">Desulfatibacillum aliphaticivorans</name>
    <dbReference type="NCBI Taxonomy" id="218208"/>
    <lineage>
        <taxon>Bacteria</taxon>
        <taxon>Pseudomonadati</taxon>
        <taxon>Thermodesulfobacteriota</taxon>
        <taxon>Desulfobacteria</taxon>
        <taxon>Desulfobacterales</taxon>
        <taxon>Desulfatibacillaceae</taxon>
        <taxon>Desulfatibacillum</taxon>
    </lineage>
</organism>
<dbReference type="Pfam" id="PF05494">
    <property type="entry name" value="MlaC"/>
    <property type="match status" value="1"/>
</dbReference>
<feature type="signal peptide" evidence="1">
    <location>
        <begin position="1"/>
        <end position="20"/>
    </location>
</feature>
<protein>
    <submittedName>
        <fullName evidence="2">Toluene tolerance family protein</fullName>
    </submittedName>
</protein>
<dbReference type="EMBL" id="CP001322">
    <property type="protein sequence ID" value="ACL06113.1"/>
    <property type="molecule type" value="Genomic_DNA"/>
</dbReference>
<feature type="chain" id="PRO_5002869593" evidence="1">
    <location>
        <begin position="21"/>
        <end position="198"/>
    </location>
</feature>
<dbReference type="AlphaFoldDB" id="B8FNE4"/>
<dbReference type="HOGENOM" id="CLU_094502_2_0_7"/>
<reference evidence="2 3" key="1">
    <citation type="journal article" date="2012" name="Environ. Microbiol.">
        <title>The genome sequence of Desulfatibacillum alkenivorans AK-01: a blueprint for anaerobic alkane oxidation.</title>
        <authorList>
            <person name="Callaghan A.V."/>
            <person name="Morris B.E."/>
            <person name="Pereira I.A."/>
            <person name="McInerney M.J."/>
            <person name="Austin R.N."/>
            <person name="Groves J.T."/>
            <person name="Kukor J.J."/>
            <person name="Suflita J.M."/>
            <person name="Young L.Y."/>
            <person name="Zylstra G.J."/>
            <person name="Wawrik B."/>
        </authorList>
    </citation>
    <scope>NUCLEOTIDE SEQUENCE [LARGE SCALE GENOMIC DNA]</scope>
    <source>
        <strain evidence="2 3">AK-01</strain>
    </source>
</reference>
<evidence type="ECO:0000256" key="1">
    <source>
        <dbReference type="SAM" id="SignalP"/>
    </source>
</evidence>
<dbReference type="InterPro" id="IPR042245">
    <property type="entry name" value="Tgt2/MlaC_sf"/>
</dbReference>
<keyword evidence="1" id="KW-0732">Signal</keyword>
<dbReference type="InterPro" id="IPR008869">
    <property type="entry name" value="MlaC/ttg2D"/>
</dbReference>
<dbReference type="Proteomes" id="UP000000739">
    <property type="component" value="Chromosome"/>
</dbReference>
<evidence type="ECO:0000313" key="2">
    <source>
        <dbReference type="EMBL" id="ACL06113.1"/>
    </source>
</evidence>
<dbReference type="Gene3D" id="3.10.450.710">
    <property type="entry name" value="Tgt2/MlaC"/>
    <property type="match status" value="1"/>
</dbReference>
<dbReference type="RefSeq" id="WP_015949159.1">
    <property type="nucleotide sequence ID" value="NC_011768.1"/>
</dbReference>
<gene>
    <name evidence="2" type="ordered locus">Dalk_4434</name>
</gene>